<proteinExistence type="predicted"/>
<evidence type="ECO:0000313" key="1">
    <source>
        <dbReference type="EMBL" id="QHT23110.1"/>
    </source>
</evidence>
<sequence>MTPKIYVQITGIVFLFCNISNANNFQKISYNEVPKEMLEGKHIFIDPGIQKVFKSYMETGEIPEKYRREYNNKSPQTANAVKLGQAQDFLK</sequence>
<dbReference type="EMBL" id="MN739725">
    <property type="protein sequence ID" value="QHT23110.1"/>
    <property type="molecule type" value="Genomic_DNA"/>
</dbReference>
<protein>
    <submittedName>
        <fullName evidence="1">Uncharacterized protein</fullName>
    </submittedName>
</protein>
<name>A0A6C0E3E2_9ZZZZ</name>
<accession>A0A6C0E3E2</accession>
<organism evidence="1">
    <name type="scientific">viral metagenome</name>
    <dbReference type="NCBI Taxonomy" id="1070528"/>
    <lineage>
        <taxon>unclassified sequences</taxon>
        <taxon>metagenomes</taxon>
        <taxon>organismal metagenomes</taxon>
    </lineage>
</organism>
<dbReference type="AlphaFoldDB" id="A0A6C0E3E2"/>
<reference evidence="1" key="1">
    <citation type="journal article" date="2020" name="Nature">
        <title>Giant virus diversity and host interactions through global metagenomics.</title>
        <authorList>
            <person name="Schulz F."/>
            <person name="Roux S."/>
            <person name="Paez-Espino D."/>
            <person name="Jungbluth S."/>
            <person name="Walsh D.A."/>
            <person name="Denef V.J."/>
            <person name="McMahon K.D."/>
            <person name="Konstantinidis K.T."/>
            <person name="Eloe-Fadrosh E.A."/>
            <person name="Kyrpides N.C."/>
            <person name="Woyke T."/>
        </authorList>
    </citation>
    <scope>NUCLEOTIDE SEQUENCE</scope>
    <source>
        <strain evidence="1">GVMAG-M-3300023179-114</strain>
    </source>
</reference>